<dbReference type="GO" id="GO:0019068">
    <property type="term" value="P:virion assembly"/>
    <property type="evidence" value="ECO:0007669"/>
    <property type="project" value="InterPro"/>
</dbReference>
<name>A0A670YLL4_PSETE</name>
<keyword evidence="9" id="KW-1185">Reference proteome</keyword>
<keyword evidence="3" id="KW-1043">Host membrane</keyword>
<dbReference type="InterPro" id="IPR050462">
    <property type="entry name" value="Retroviral_Gag-Pol_poly"/>
</dbReference>
<dbReference type="GO" id="GO:0008270">
    <property type="term" value="F:zinc ion binding"/>
    <property type="evidence" value="ECO:0007669"/>
    <property type="project" value="InterPro"/>
</dbReference>
<dbReference type="InterPro" id="IPR000840">
    <property type="entry name" value="G_retro_matrix"/>
</dbReference>
<accession>A0A670YLL4</accession>
<dbReference type="InterPro" id="IPR036875">
    <property type="entry name" value="Znf_CCHC_sf"/>
</dbReference>
<proteinExistence type="predicted"/>
<evidence type="ECO:0000256" key="4">
    <source>
        <dbReference type="ARBA" id="ARBA00023136"/>
    </source>
</evidence>
<dbReference type="Gene3D" id="1.10.150.180">
    <property type="entry name" value="Gamma-retroviral matrix domain"/>
    <property type="match status" value="1"/>
</dbReference>
<dbReference type="SUPFAM" id="SSF47836">
    <property type="entry name" value="Retroviral matrix proteins"/>
    <property type="match status" value="1"/>
</dbReference>
<comment type="subcellular location">
    <subcellularLocation>
        <location evidence="1">Host cell membrane</location>
    </subcellularLocation>
</comment>
<feature type="domain" description="Gamma-retroviral matrix protein" evidence="6">
    <location>
        <begin position="14"/>
        <end position="89"/>
    </location>
</feature>
<sequence>MGGGESVPLPSLGCMLKHFKETYESQDYGLKWSRHKVQMFCEGECPTFGMGWPAIGTLNTSIAVQVHQLAFHPTLGHPDQAPYIDLNKSTPVMTSCPEELPHPSPYVPPLGLRRMSDEEESSGASGLIARLDQISPLMRSPGDPPDTIDRSAQADLSPPWTSAQAEPVAAGTRAKTEQTSLTAPLRQVDHLVTDHEDPTASVNLPLFQHVPFTMSDLLNWKLHYGPFSEKPTEVAALVKTIVDTHNPTWMDLQQFMGTLFNPEEREKIKNAVTEILKPEVRADGNLAAHVEAYFPSQDPKWNPYQDTDHLQDYQSIVVQAICLAGKPSVNMSKLSLVLQDPTESPKAFYARLIDAYRMYTPIDPIDPANAQMLTMAFISQNASDIRRKLQRLEGALGKPMTRGNRSGLGHNQCAICKKEEHWKGECAERNKEKRLDGRRGNFRGHL</sequence>
<protein>
    <recommendedName>
        <fullName evidence="10">Core shell protein Gag P30 domain-containing protein</fullName>
    </recommendedName>
</protein>
<reference evidence="8" key="2">
    <citation type="submission" date="2025-09" db="UniProtKB">
        <authorList>
            <consortium name="Ensembl"/>
        </authorList>
    </citation>
    <scope>IDENTIFICATION</scope>
</reference>
<evidence type="ECO:0000256" key="3">
    <source>
        <dbReference type="ARBA" id="ARBA00022870"/>
    </source>
</evidence>
<dbReference type="GeneTree" id="ENSGT00990000207402"/>
<dbReference type="PANTHER" id="PTHR33166">
    <property type="entry name" value="GAG_P30 DOMAIN-CONTAINING PROTEIN"/>
    <property type="match status" value="1"/>
</dbReference>
<keyword evidence="4" id="KW-0472">Membrane</keyword>
<keyword evidence="2" id="KW-1032">Host cell membrane</keyword>
<evidence type="ECO:0000256" key="2">
    <source>
        <dbReference type="ARBA" id="ARBA00022511"/>
    </source>
</evidence>
<organism evidence="8 9">
    <name type="scientific">Pseudonaja textilis</name>
    <name type="common">Eastern brown snake</name>
    <dbReference type="NCBI Taxonomy" id="8673"/>
    <lineage>
        <taxon>Eukaryota</taxon>
        <taxon>Metazoa</taxon>
        <taxon>Chordata</taxon>
        <taxon>Craniata</taxon>
        <taxon>Vertebrata</taxon>
        <taxon>Euteleostomi</taxon>
        <taxon>Lepidosauria</taxon>
        <taxon>Squamata</taxon>
        <taxon>Bifurcata</taxon>
        <taxon>Unidentata</taxon>
        <taxon>Episquamata</taxon>
        <taxon>Toxicofera</taxon>
        <taxon>Serpentes</taxon>
        <taxon>Colubroidea</taxon>
        <taxon>Elapidae</taxon>
        <taxon>Hydrophiinae</taxon>
        <taxon>Pseudonaja</taxon>
    </lineage>
</organism>
<feature type="region of interest" description="Disordered" evidence="5">
    <location>
        <begin position="136"/>
        <end position="180"/>
    </location>
</feature>
<evidence type="ECO:0000259" key="6">
    <source>
        <dbReference type="Pfam" id="PF01140"/>
    </source>
</evidence>
<dbReference type="Pfam" id="PF02093">
    <property type="entry name" value="Gag_p30"/>
    <property type="match status" value="1"/>
</dbReference>
<evidence type="ECO:0000313" key="8">
    <source>
        <dbReference type="Ensembl" id="ENSPTXP00000012582.1"/>
    </source>
</evidence>
<dbReference type="InterPro" id="IPR010999">
    <property type="entry name" value="Retrovr_matrix"/>
</dbReference>
<dbReference type="SUPFAM" id="SSF57756">
    <property type="entry name" value="Retrovirus zinc finger-like domains"/>
    <property type="match status" value="1"/>
</dbReference>
<dbReference type="Proteomes" id="UP000472273">
    <property type="component" value="Unplaced"/>
</dbReference>
<dbReference type="InterPro" id="IPR036946">
    <property type="entry name" value="G_retro_matrix_sf"/>
</dbReference>
<dbReference type="Gene3D" id="1.10.375.10">
    <property type="entry name" value="Human Immunodeficiency Virus Type 1 Capsid Protein"/>
    <property type="match status" value="1"/>
</dbReference>
<dbReference type="Gene3D" id="4.10.60.10">
    <property type="entry name" value="Zinc finger, CCHC-type"/>
    <property type="match status" value="1"/>
</dbReference>
<evidence type="ECO:0000256" key="5">
    <source>
        <dbReference type="SAM" id="MobiDB-lite"/>
    </source>
</evidence>
<dbReference type="OMA" id="LCNTCKR"/>
<dbReference type="GO" id="GO:0003676">
    <property type="term" value="F:nucleic acid binding"/>
    <property type="evidence" value="ECO:0007669"/>
    <property type="project" value="InterPro"/>
</dbReference>
<evidence type="ECO:0000256" key="1">
    <source>
        <dbReference type="ARBA" id="ARBA00004165"/>
    </source>
</evidence>
<dbReference type="Ensembl" id="ENSPTXT00000012987.1">
    <property type="protein sequence ID" value="ENSPTXP00000012582.1"/>
    <property type="gene ID" value="ENSPTXG00000008837.1"/>
</dbReference>
<dbReference type="Pfam" id="PF01140">
    <property type="entry name" value="Gag_MA"/>
    <property type="match status" value="1"/>
</dbReference>
<dbReference type="InterPro" id="IPR008919">
    <property type="entry name" value="Retrov_capsid_N"/>
</dbReference>
<reference evidence="8" key="1">
    <citation type="submission" date="2025-08" db="UniProtKB">
        <authorList>
            <consortium name="Ensembl"/>
        </authorList>
    </citation>
    <scope>IDENTIFICATION</scope>
</reference>
<feature type="domain" description="Core shell protein Gag P30" evidence="7">
    <location>
        <begin position="215"/>
        <end position="398"/>
    </location>
</feature>
<dbReference type="InterPro" id="IPR003036">
    <property type="entry name" value="Gag_P30"/>
</dbReference>
<dbReference type="AlphaFoldDB" id="A0A670YLL4"/>
<evidence type="ECO:0000313" key="9">
    <source>
        <dbReference type="Proteomes" id="UP000472273"/>
    </source>
</evidence>
<evidence type="ECO:0008006" key="10">
    <source>
        <dbReference type="Google" id="ProtNLM"/>
    </source>
</evidence>
<evidence type="ECO:0000259" key="7">
    <source>
        <dbReference type="Pfam" id="PF02093"/>
    </source>
</evidence>
<dbReference type="SUPFAM" id="SSF47943">
    <property type="entry name" value="Retrovirus capsid protein, N-terminal core domain"/>
    <property type="match status" value="1"/>
</dbReference>